<sequence length="65" mass="7034">MVEVAALVPDNLTTTPGNVTPVLASLTTPLTITGFCAHTRDPDNGKSRNRNNQNLTELFCKTCFI</sequence>
<evidence type="ECO:0000313" key="1">
    <source>
        <dbReference type="EMBL" id="EOR94542.1"/>
    </source>
</evidence>
<dbReference type="AlphaFoldDB" id="R9GRR6"/>
<organism evidence="1 2">
    <name type="scientific">Arcticibacter svalbardensis MN12-7</name>
    <dbReference type="NCBI Taxonomy" id="1150600"/>
    <lineage>
        <taxon>Bacteria</taxon>
        <taxon>Pseudomonadati</taxon>
        <taxon>Bacteroidota</taxon>
        <taxon>Sphingobacteriia</taxon>
        <taxon>Sphingobacteriales</taxon>
        <taxon>Sphingobacteriaceae</taxon>
        <taxon>Arcticibacter</taxon>
    </lineage>
</organism>
<reference evidence="1 2" key="1">
    <citation type="journal article" date="2013" name="Genome Announc.">
        <title>Draft Genome Sequence of Arcticibacter svalbardensis Strain MN12-7T, a Member of the Family Sphingobacteriaceae Isolated from an Arctic Soil Sample.</title>
        <authorList>
            <person name="Shivaji S."/>
            <person name="Ara S."/>
            <person name="Prasad S."/>
            <person name="Manasa B.P."/>
            <person name="Begum Z."/>
            <person name="Singh A."/>
            <person name="Kumar Pinnaka A."/>
        </authorList>
    </citation>
    <scope>NUCLEOTIDE SEQUENCE [LARGE SCALE GENOMIC DNA]</scope>
    <source>
        <strain evidence="1 2">MN12-7</strain>
    </source>
</reference>
<dbReference type="Proteomes" id="UP000014174">
    <property type="component" value="Unassembled WGS sequence"/>
</dbReference>
<name>R9GRR6_9SPHI</name>
<accession>R9GRR6</accession>
<gene>
    <name evidence="1" type="ORF">ADIARSV_2294</name>
</gene>
<proteinExistence type="predicted"/>
<evidence type="ECO:0000313" key="2">
    <source>
        <dbReference type="Proteomes" id="UP000014174"/>
    </source>
</evidence>
<dbReference type="EMBL" id="AQPN01000082">
    <property type="protein sequence ID" value="EOR94542.1"/>
    <property type="molecule type" value="Genomic_DNA"/>
</dbReference>
<keyword evidence="2" id="KW-1185">Reference proteome</keyword>
<protein>
    <submittedName>
        <fullName evidence="1">Uncharacterized protein</fullName>
    </submittedName>
</protein>
<comment type="caution">
    <text evidence="1">The sequence shown here is derived from an EMBL/GenBank/DDBJ whole genome shotgun (WGS) entry which is preliminary data.</text>
</comment>